<organism evidence="6 7">
    <name type="scientific">Nitrosospira multiformis</name>
    <dbReference type="NCBI Taxonomy" id="1231"/>
    <lineage>
        <taxon>Bacteria</taxon>
        <taxon>Pseudomonadati</taxon>
        <taxon>Pseudomonadota</taxon>
        <taxon>Betaproteobacteria</taxon>
        <taxon>Nitrosomonadales</taxon>
        <taxon>Nitrosomonadaceae</taxon>
        <taxon>Nitrosospira</taxon>
    </lineage>
</organism>
<dbReference type="PANTHER" id="PTHR43646:SF2">
    <property type="entry name" value="GLYCOSYLTRANSFERASE 2-LIKE DOMAIN-CONTAINING PROTEIN"/>
    <property type="match status" value="1"/>
</dbReference>
<dbReference type="Proteomes" id="UP000183898">
    <property type="component" value="Unassembled WGS sequence"/>
</dbReference>
<gene>
    <name evidence="6" type="ORF">SAMN05216404_11314</name>
</gene>
<dbReference type="InterPro" id="IPR029044">
    <property type="entry name" value="Nucleotide-diphossugar_trans"/>
</dbReference>
<dbReference type="PANTHER" id="PTHR43646">
    <property type="entry name" value="GLYCOSYLTRANSFERASE"/>
    <property type="match status" value="1"/>
</dbReference>
<keyword evidence="2" id="KW-1003">Cell membrane</keyword>
<accession>A0A1H8ML06</accession>
<evidence type="ECO:0000256" key="4">
    <source>
        <dbReference type="ARBA" id="ARBA00022679"/>
    </source>
</evidence>
<dbReference type="GO" id="GO:0005886">
    <property type="term" value="C:plasma membrane"/>
    <property type="evidence" value="ECO:0007669"/>
    <property type="project" value="UniProtKB-SubCell"/>
</dbReference>
<dbReference type="RefSeq" id="WP_074748391.1">
    <property type="nucleotide sequence ID" value="NZ_FOCT01000013.1"/>
</dbReference>
<evidence type="ECO:0000256" key="5">
    <source>
        <dbReference type="ARBA" id="ARBA00023136"/>
    </source>
</evidence>
<evidence type="ECO:0000313" key="7">
    <source>
        <dbReference type="Proteomes" id="UP000183898"/>
    </source>
</evidence>
<sequence length="340" mass="37107">MLIPQLEAYSVAIGVPVRNEIKRLPHLLTALAQQQGRLSFVLCLFFDNCTDGSINFVQRRAAALPFSIVSDYCHAGDSPSAGAARRRAMALALRSAPDGTLLTTDADSEPALDWVATNLAALEHADVVVGRITRGERRVPDKLDRMDAYLERLHQLRRIIDPVPWEAPETHHWTSGASTAVWADVYRQLGGFEPVRSGEDGKFVEAAAQAGYRVRRDATVLVKTSSRRAGRAPDGLATTLAACDRTPVLPRVAHPEDMVWRFRQHANARAAYHTGAFATLAAALQLPWDQVSQVAAESINDEAFVSRIVGVPRGGMRSIGLAHAEKLLSDLEQIDPLEVA</sequence>
<dbReference type="AlphaFoldDB" id="A0A1H8ML06"/>
<protein>
    <submittedName>
        <fullName evidence="6">Glycosyl transferase family 2</fullName>
    </submittedName>
</protein>
<reference evidence="6 7" key="1">
    <citation type="submission" date="2016-10" db="EMBL/GenBank/DDBJ databases">
        <authorList>
            <person name="de Groot N.N."/>
        </authorList>
    </citation>
    <scope>NUCLEOTIDE SEQUENCE [LARGE SCALE GENOMIC DNA]</scope>
    <source>
        <strain evidence="6 7">Nl18</strain>
    </source>
</reference>
<evidence type="ECO:0000256" key="2">
    <source>
        <dbReference type="ARBA" id="ARBA00022475"/>
    </source>
</evidence>
<evidence type="ECO:0000313" key="6">
    <source>
        <dbReference type="EMBL" id="SEO17816.1"/>
    </source>
</evidence>
<keyword evidence="3" id="KW-0328">Glycosyltransferase</keyword>
<dbReference type="GO" id="GO:0016757">
    <property type="term" value="F:glycosyltransferase activity"/>
    <property type="evidence" value="ECO:0007669"/>
    <property type="project" value="UniProtKB-KW"/>
</dbReference>
<dbReference type="SUPFAM" id="SSF53448">
    <property type="entry name" value="Nucleotide-diphospho-sugar transferases"/>
    <property type="match status" value="1"/>
</dbReference>
<evidence type="ECO:0000256" key="1">
    <source>
        <dbReference type="ARBA" id="ARBA00004236"/>
    </source>
</evidence>
<proteinExistence type="predicted"/>
<keyword evidence="5" id="KW-0472">Membrane</keyword>
<dbReference type="Gene3D" id="3.90.550.10">
    <property type="entry name" value="Spore Coat Polysaccharide Biosynthesis Protein SpsA, Chain A"/>
    <property type="match status" value="1"/>
</dbReference>
<dbReference type="EMBL" id="FOCT01000013">
    <property type="protein sequence ID" value="SEO17816.1"/>
    <property type="molecule type" value="Genomic_DNA"/>
</dbReference>
<comment type="subcellular location">
    <subcellularLocation>
        <location evidence="1">Cell membrane</location>
    </subcellularLocation>
</comment>
<keyword evidence="4 6" id="KW-0808">Transferase</keyword>
<evidence type="ECO:0000256" key="3">
    <source>
        <dbReference type="ARBA" id="ARBA00022676"/>
    </source>
</evidence>
<name>A0A1H8ML06_9PROT</name>